<name>A2DEG4_TRIV3</name>
<dbReference type="GO" id="GO:0003676">
    <property type="term" value="F:nucleic acid binding"/>
    <property type="evidence" value="ECO:0007669"/>
    <property type="project" value="InterPro"/>
</dbReference>
<protein>
    <submittedName>
        <fullName evidence="4">Zinc knuckle family protein</fullName>
    </submittedName>
</protein>
<gene>
    <name evidence="4" type="ORF">TVAG_282610</name>
</gene>
<dbReference type="RefSeq" id="XP_001582077.1">
    <property type="nucleotide sequence ID" value="XM_001582027.1"/>
</dbReference>
<evidence type="ECO:0000313" key="4">
    <source>
        <dbReference type="EMBL" id="EAY21091.1"/>
    </source>
</evidence>
<dbReference type="SUPFAM" id="SSF57756">
    <property type="entry name" value="Retrovirus zinc finger-like domains"/>
    <property type="match status" value="1"/>
</dbReference>
<dbReference type="VEuPathDB" id="TrichDB:TVAG_282610"/>
<dbReference type="Proteomes" id="UP000001542">
    <property type="component" value="Unassembled WGS sequence"/>
</dbReference>
<dbReference type="AlphaFoldDB" id="A2DEG4"/>
<keyword evidence="1" id="KW-0863">Zinc-finger</keyword>
<keyword evidence="5" id="KW-1185">Reference proteome</keyword>
<dbReference type="Gene3D" id="4.10.60.10">
    <property type="entry name" value="Zinc finger, CCHC-type"/>
    <property type="match status" value="1"/>
</dbReference>
<dbReference type="SMR" id="A2DEG4"/>
<dbReference type="InParanoid" id="A2DEG4"/>
<sequence length="163" mass="18729">MNTKKSKWGVKITEEEEPKPQNPVNKSLICMRCGMIGHATIDCHQILPSVEDLRAEMNLRMQNAVKNAPKEWKEDEFGLYLPAEPRIVEIKETWKDGKFCFNCAAFGHDVDNCPNPPFKTVYDLFQPYLKDTSPKGVSEKQKIIDAIHKFNKNTQSENMNLSE</sequence>
<organism evidence="4 5">
    <name type="scientific">Trichomonas vaginalis (strain ATCC PRA-98 / G3)</name>
    <dbReference type="NCBI Taxonomy" id="412133"/>
    <lineage>
        <taxon>Eukaryota</taxon>
        <taxon>Metamonada</taxon>
        <taxon>Parabasalia</taxon>
        <taxon>Trichomonadida</taxon>
        <taxon>Trichomonadidae</taxon>
        <taxon>Trichomonas</taxon>
    </lineage>
</organism>
<evidence type="ECO:0000256" key="1">
    <source>
        <dbReference type="PROSITE-ProRule" id="PRU00047"/>
    </source>
</evidence>
<dbReference type="InterPro" id="IPR036875">
    <property type="entry name" value="Znf_CCHC_sf"/>
</dbReference>
<evidence type="ECO:0000313" key="5">
    <source>
        <dbReference type="Proteomes" id="UP000001542"/>
    </source>
</evidence>
<dbReference type="InterPro" id="IPR001878">
    <property type="entry name" value="Znf_CCHC"/>
</dbReference>
<dbReference type="SMART" id="SM00343">
    <property type="entry name" value="ZnF_C2HC"/>
    <property type="match status" value="2"/>
</dbReference>
<dbReference type="VEuPathDB" id="TrichDB:TVAGG3_0028700"/>
<dbReference type="KEGG" id="tva:5466633"/>
<dbReference type="GO" id="GO:0008270">
    <property type="term" value="F:zinc ion binding"/>
    <property type="evidence" value="ECO:0007669"/>
    <property type="project" value="UniProtKB-KW"/>
</dbReference>
<feature type="domain" description="CCHC-type" evidence="3">
    <location>
        <begin position="100"/>
        <end position="115"/>
    </location>
</feature>
<reference evidence="4" key="1">
    <citation type="submission" date="2006-10" db="EMBL/GenBank/DDBJ databases">
        <authorList>
            <person name="Amadeo P."/>
            <person name="Zhao Q."/>
            <person name="Wortman J."/>
            <person name="Fraser-Liggett C."/>
            <person name="Carlton J."/>
        </authorList>
    </citation>
    <scope>NUCLEOTIDE SEQUENCE</scope>
    <source>
        <strain evidence="4">G3</strain>
    </source>
</reference>
<keyword evidence="1" id="KW-0862">Zinc</keyword>
<accession>A2DEG4</accession>
<evidence type="ECO:0000256" key="2">
    <source>
        <dbReference type="SAM" id="MobiDB-lite"/>
    </source>
</evidence>
<dbReference type="EMBL" id="DS113192">
    <property type="protein sequence ID" value="EAY21091.1"/>
    <property type="molecule type" value="Genomic_DNA"/>
</dbReference>
<proteinExistence type="predicted"/>
<reference evidence="4" key="2">
    <citation type="journal article" date="2007" name="Science">
        <title>Draft genome sequence of the sexually transmitted pathogen Trichomonas vaginalis.</title>
        <authorList>
            <person name="Carlton J.M."/>
            <person name="Hirt R.P."/>
            <person name="Silva J.C."/>
            <person name="Delcher A.L."/>
            <person name="Schatz M."/>
            <person name="Zhao Q."/>
            <person name="Wortman J.R."/>
            <person name="Bidwell S.L."/>
            <person name="Alsmark U.C.M."/>
            <person name="Besteiro S."/>
            <person name="Sicheritz-Ponten T."/>
            <person name="Noel C.J."/>
            <person name="Dacks J.B."/>
            <person name="Foster P.G."/>
            <person name="Simillion C."/>
            <person name="Van de Peer Y."/>
            <person name="Miranda-Saavedra D."/>
            <person name="Barton G.J."/>
            <person name="Westrop G.D."/>
            <person name="Mueller S."/>
            <person name="Dessi D."/>
            <person name="Fiori P.L."/>
            <person name="Ren Q."/>
            <person name="Paulsen I."/>
            <person name="Zhang H."/>
            <person name="Bastida-Corcuera F.D."/>
            <person name="Simoes-Barbosa A."/>
            <person name="Brown M.T."/>
            <person name="Hayes R.D."/>
            <person name="Mukherjee M."/>
            <person name="Okumura C.Y."/>
            <person name="Schneider R."/>
            <person name="Smith A.J."/>
            <person name="Vanacova S."/>
            <person name="Villalvazo M."/>
            <person name="Haas B.J."/>
            <person name="Pertea M."/>
            <person name="Feldblyum T.V."/>
            <person name="Utterback T.R."/>
            <person name="Shu C.L."/>
            <person name="Osoegawa K."/>
            <person name="de Jong P.J."/>
            <person name="Hrdy I."/>
            <person name="Horvathova L."/>
            <person name="Zubacova Z."/>
            <person name="Dolezal P."/>
            <person name="Malik S.B."/>
            <person name="Logsdon J.M. Jr."/>
            <person name="Henze K."/>
            <person name="Gupta A."/>
            <person name="Wang C.C."/>
            <person name="Dunne R.L."/>
            <person name="Upcroft J.A."/>
            <person name="Upcroft P."/>
            <person name="White O."/>
            <person name="Salzberg S.L."/>
            <person name="Tang P."/>
            <person name="Chiu C.-H."/>
            <person name="Lee Y.-S."/>
            <person name="Embley T.M."/>
            <person name="Coombs G.H."/>
            <person name="Mottram J.C."/>
            <person name="Tachezy J."/>
            <person name="Fraser-Liggett C.M."/>
            <person name="Johnson P.J."/>
        </authorList>
    </citation>
    <scope>NUCLEOTIDE SEQUENCE [LARGE SCALE GENOMIC DNA]</scope>
    <source>
        <strain evidence="4">G3</strain>
    </source>
</reference>
<feature type="region of interest" description="Disordered" evidence="2">
    <location>
        <begin position="1"/>
        <end position="22"/>
    </location>
</feature>
<evidence type="ECO:0000259" key="3">
    <source>
        <dbReference type="PROSITE" id="PS50158"/>
    </source>
</evidence>
<keyword evidence="1" id="KW-0479">Metal-binding</keyword>
<dbReference type="PROSITE" id="PS50158">
    <property type="entry name" value="ZF_CCHC"/>
    <property type="match status" value="1"/>
</dbReference>